<dbReference type="VEuPathDB" id="FungiDB:ACLA_096720"/>
<name>A1CMF2_ASPCL</name>
<dbReference type="Proteomes" id="UP000006701">
    <property type="component" value="Unassembled WGS sequence"/>
</dbReference>
<reference evidence="1 2" key="1">
    <citation type="journal article" date="2008" name="PLoS Genet.">
        <title>Genomic islands in the pathogenic filamentous fungus Aspergillus fumigatus.</title>
        <authorList>
            <person name="Fedorova N.D."/>
            <person name="Khaldi N."/>
            <person name="Joardar V.S."/>
            <person name="Maiti R."/>
            <person name="Amedeo P."/>
            <person name="Anderson M.J."/>
            <person name="Crabtree J."/>
            <person name="Silva J.C."/>
            <person name="Badger J.H."/>
            <person name="Albarraq A."/>
            <person name="Angiuoli S."/>
            <person name="Bussey H."/>
            <person name="Bowyer P."/>
            <person name="Cotty P.J."/>
            <person name="Dyer P.S."/>
            <person name="Egan A."/>
            <person name="Galens K."/>
            <person name="Fraser-Liggett C.M."/>
            <person name="Haas B.J."/>
            <person name="Inman J.M."/>
            <person name="Kent R."/>
            <person name="Lemieux S."/>
            <person name="Malavazi I."/>
            <person name="Orvis J."/>
            <person name="Roemer T."/>
            <person name="Ronning C.M."/>
            <person name="Sundaram J.P."/>
            <person name="Sutton G."/>
            <person name="Turner G."/>
            <person name="Venter J.C."/>
            <person name="White O.R."/>
            <person name="Whitty B.R."/>
            <person name="Youngman P."/>
            <person name="Wolfe K.H."/>
            <person name="Goldman G.H."/>
            <person name="Wortman J.R."/>
            <person name="Jiang B."/>
            <person name="Denning D.W."/>
            <person name="Nierman W.C."/>
        </authorList>
    </citation>
    <scope>NUCLEOTIDE SEQUENCE [LARGE SCALE GENOMIC DNA]</scope>
    <source>
        <strain evidence="2">ATCC 1007 / CBS 513.65 / DSM 816 / NCTC 3887 / NRRL 1</strain>
    </source>
</reference>
<dbReference type="STRING" id="344612.A1CMF2"/>
<dbReference type="OrthoDB" id="4502957at2759"/>
<evidence type="ECO:0000313" key="1">
    <source>
        <dbReference type="EMBL" id="EAW08739.1"/>
    </source>
</evidence>
<keyword evidence="2" id="KW-1185">Reference proteome</keyword>
<accession>A1CMF2</accession>
<sequence>MTMENGLDTGTIVGRNVLDSYNPLQSEAKGDYKQIILSTTSPNSSSGLGARARILRASDVLLSLAGRTHDATEKFAGIESFQETLRLFPSLRNDDGTALNAGEAKCPDCDAVFSAYDRIPISLREMPVDRDYQRRTETTLFDTVLPRYGCGSLHDDAGSVIAWKNGSYLLTLAHSGSSASIVNPHSLLEIGTKS</sequence>
<dbReference type="RefSeq" id="XP_001270165.1">
    <property type="nucleotide sequence ID" value="XM_001270164.1"/>
</dbReference>
<dbReference type="AlphaFoldDB" id="A1CMF2"/>
<protein>
    <submittedName>
        <fullName evidence="1">Uncharacterized protein</fullName>
    </submittedName>
</protein>
<evidence type="ECO:0000313" key="2">
    <source>
        <dbReference type="Proteomes" id="UP000006701"/>
    </source>
</evidence>
<gene>
    <name evidence="1" type="ORF">ACLA_096720</name>
</gene>
<proteinExistence type="predicted"/>
<dbReference type="GeneID" id="4702207"/>
<organism evidence="1 2">
    <name type="scientific">Aspergillus clavatus (strain ATCC 1007 / CBS 513.65 / DSM 816 / NCTC 3887 / NRRL 1 / QM 1276 / 107)</name>
    <dbReference type="NCBI Taxonomy" id="344612"/>
    <lineage>
        <taxon>Eukaryota</taxon>
        <taxon>Fungi</taxon>
        <taxon>Dikarya</taxon>
        <taxon>Ascomycota</taxon>
        <taxon>Pezizomycotina</taxon>
        <taxon>Eurotiomycetes</taxon>
        <taxon>Eurotiomycetidae</taxon>
        <taxon>Eurotiales</taxon>
        <taxon>Aspergillaceae</taxon>
        <taxon>Aspergillus</taxon>
        <taxon>Aspergillus subgen. Fumigati</taxon>
    </lineage>
</organism>
<dbReference type="EMBL" id="DS027058">
    <property type="protein sequence ID" value="EAW08739.1"/>
    <property type="molecule type" value="Genomic_DNA"/>
</dbReference>
<dbReference type="KEGG" id="act:ACLA_096720"/>
<dbReference type="HOGENOM" id="CLU_1402135_0_0_1"/>